<dbReference type="VEuPathDB" id="FungiDB:HGUI_03303"/>
<dbReference type="EMBL" id="FQNF01000079">
    <property type="protein sequence ID" value="SGZ41103.1"/>
    <property type="molecule type" value="Genomic_DNA"/>
</dbReference>
<evidence type="ECO:0000313" key="3">
    <source>
        <dbReference type="EMBL" id="SGZ41103.1"/>
    </source>
</evidence>
<dbReference type="OrthoDB" id="3972975at2759"/>
<reference evidence="4" key="1">
    <citation type="submission" date="2016-11" db="EMBL/GenBank/DDBJ databases">
        <authorList>
            <person name="Guldener U."/>
        </authorList>
    </citation>
    <scope>NUCLEOTIDE SEQUENCE [LARGE SCALE GENOMIC DNA]</scope>
</reference>
<keyword evidence="2" id="KW-0812">Transmembrane</keyword>
<accession>A0A1L0D1V1</accession>
<dbReference type="Proteomes" id="UP000183365">
    <property type="component" value="Unassembled WGS sequence"/>
</dbReference>
<protein>
    <submittedName>
        <fullName evidence="3">Uncharacterized protein</fullName>
    </submittedName>
</protein>
<keyword evidence="1" id="KW-0175">Coiled coil</keyword>
<keyword evidence="2" id="KW-0472">Membrane</keyword>
<keyword evidence="2" id="KW-1133">Transmembrane helix</keyword>
<organism evidence="3 4">
    <name type="scientific">Hanseniaspora guilliermondii</name>
    <dbReference type="NCBI Taxonomy" id="56406"/>
    <lineage>
        <taxon>Eukaryota</taxon>
        <taxon>Fungi</taxon>
        <taxon>Dikarya</taxon>
        <taxon>Ascomycota</taxon>
        <taxon>Saccharomycotina</taxon>
        <taxon>Saccharomycetes</taxon>
        <taxon>Saccharomycodales</taxon>
        <taxon>Saccharomycodaceae</taxon>
        <taxon>Hanseniaspora</taxon>
    </lineage>
</organism>
<proteinExistence type="predicted"/>
<dbReference type="AlphaFoldDB" id="A0A1L0D1V1"/>
<keyword evidence="4" id="KW-1185">Reference proteome</keyword>
<feature type="coiled-coil region" evidence="1">
    <location>
        <begin position="75"/>
        <end position="109"/>
    </location>
</feature>
<evidence type="ECO:0000256" key="1">
    <source>
        <dbReference type="SAM" id="Coils"/>
    </source>
</evidence>
<sequence>MFSRFRPSCLILNNIINKRASLIRKYTTDRVQGNPLYTDNVVLYKYFPTKWESLPFRVVGVMMFLYVITFSSTYMSFLNNKVTVMEETAEELQQRMDNLETLEKDFANKRINYPFYILKKSIYNNNETYVKVVNDMFCLFVASIGATAAYTLYRIPKKIIVEIAKLDNKLVMKTLYNKNLIELPQNSFSVRTIKDVALKNHETCILYAFGSEEKKELRQKKILNFKDLYMLKIEGAHYPNDWSTFQFYVNKK</sequence>
<feature type="transmembrane region" description="Helical" evidence="2">
    <location>
        <begin position="54"/>
        <end position="77"/>
    </location>
</feature>
<evidence type="ECO:0000256" key="2">
    <source>
        <dbReference type="SAM" id="Phobius"/>
    </source>
</evidence>
<name>A0A1L0D1V1_9ASCO</name>
<gene>
    <name evidence="3" type="ORF">HGUI_03303</name>
</gene>
<feature type="transmembrane region" description="Helical" evidence="2">
    <location>
        <begin position="132"/>
        <end position="153"/>
    </location>
</feature>
<evidence type="ECO:0000313" key="4">
    <source>
        <dbReference type="Proteomes" id="UP000183365"/>
    </source>
</evidence>